<dbReference type="AlphaFoldDB" id="A0A1Y2CMA5"/>
<organism evidence="14 15">
    <name type="scientific">Rhizoclosmatium globosum</name>
    <dbReference type="NCBI Taxonomy" id="329046"/>
    <lineage>
        <taxon>Eukaryota</taxon>
        <taxon>Fungi</taxon>
        <taxon>Fungi incertae sedis</taxon>
        <taxon>Chytridiomycota</taxon>
        <taxon>Chytridiomycota incertae sedis</taxon>
        <taxon>Chytridiomycetes</taxon>
        <taxon>Chytridiales</taxon>
        <taxon>Chytriomycetaceae</taxon>
        <taxon>Rhizoclosmatium</taxon>
    </lineage>
</organism>
<feature type="domain" description="C3H1-type" evidence="12">
    <location>
        <begin position="137"/>
        <end position="164"/>
    </location>
</feature>
<comment type="subcellular location">
    <subcellularLocation>
        <location evidence="1 11">Nucleus</location>
    </subcellularLocation>
</comment>
<comment type="function">
    <text evidence="11">Component of the cleavage factor I (CF I) involved in pre-mRNA 3'-end processing.</text>
</comment>
<dbReference type="InterPro" id="IPR000571">
    <property type="entry name" value="Znf_CCCH"/>
</dbReference>
<evidence type="ECO:0000313" key="15">
    <source>
        <dbReference type="Proteomes" id="UP000193642"/>
    </source>
</evidence>
<keyword evidence="15" id="KW-1185">Reference proteome</keyword>
<evidence type="ECO:0000256" key="11">
    <source>
        <dbReference type="RuleBase" id="RU369008"/>
    </source>
</evidence>
<dbReference type="Pfam" id="PF00642">
    <property type="entry name" value="zf-CCCH"/>
    <property type="match status" value="2"/>
</dbReference>
<evidence type="ECO:0000313" key="14">
    <source>
        <dbReference type="EMBL" id="ORY48149.1"/>
    </source>
</evidence>
<feature type="zinc finger region" description="C3H1-type" evidence="10">
    <location>
        <begin position="165"/>
        <end position="192"/>
    </location>
</feature>
<dbReference type="STRING" id="329046.A0A1Y2CMA5"/>
<evidence type="ECO:0000259" key="13">
    <source>
        <dbReference type="PROSITE" id="PS50158"/>
    </source>
</evidence>
<dbReference type="Pfam" id="PF14608">
    <property type="entry name" value="zf-CCCH_2"/>
    <property type="match status" value="3"/>
</dbReference>
<dbReference type="EMBL" id="MCGO01000012">
    <property type="protein sequence ID" value="ORY48149.1"/>
    <property type="molecule type" value="Genomic_DNA"/>
</dbReference>
<feature type="zinc finger region" description="C3H1-type" evidence="10">
    <location>
        <begin position="194"/>
        <end position="216"/>
    </location>
</feature>
<dbReference type="FunFam" id="4.10.1000.10:FF:000012">
    <property type="entry name" value="cleavage and polyadenylation specificity factor subunit 4"/>
    <property type="match status" value="1"/>
</dbReference>
<dbReference type="SMART" id="SM00343">
    <property type="entry name" value="ZnF_C2HC"/>
    <property type="match status" value="2"/>
</dbReference>
<evidence type="ECO:0000256" key="6">
    <source>
        <dbReference type="ARBA" id="ARBA00022771"/>
    </source>
</evidence>
<dbReference type="Pfam" id="PF00098">
    <property type="entry name" value="zf-CCHC"/>
    <property type="match status" value="2"/>
</dbReference>
<evidence type="ECO:0000256" key="10">
    <source>
        <dbReference type="PROSITE-ProRule" id="PRU00723"/>
    </source>
</evidence>
<sequence length="317" mass="34745">MTTTTTTTTSIESFTYQDALGLSHLPPPAAQAIGFVNALVVPTQAPKAAAFAEFDYETHVRTVLGFDLDPAKKGGGEGVCKFFLKGFCARGQLCPFKHVSQQTINANAGKAAVVCKHYLRGLCKKGDLCEFLHEYNLKKMPECWFFSKYQSCTNPECQYLHIDPNSKIKECPWYARGFCKHGPRCRNKHVRQAVCQNYVTGFCPKGPECTLGHPKFELPDLSNPDGAATGGNTFNPAFQKNVTCYKCKQTGHIAINCPNESVQQGGGMGQQGGFVKKDLSQVKCFKCQGMGHFANQCPNPPANPNVRFFRPYGGGGF</sequence>
<dbReference type="PANTHER" id="PTHR23102:SF24">
    <property type="entry name" value="CLEAVAGE AND POLYADENYLATION SPECIFICITY FACTOR SUBUNIT 4"/>
    <property type="match status" value="1"/>
</dbReference>
<dbReference type="GO" id="GO:0005634">
    <property type="term" value="C:nucleus"/>
    <property type="evidence" value="ECO:0007669"/>
    <property type="project" value="UniProtKB-SubCell"/>
</dbReference>
<feature type="domain" description="C3H1-type" evidence="12">
    <location>
        <begin position="165"/>
        <end position="192"/>
    </location>
</feature>
<dbReference type="Proteomes" id="UP000193642">
    <property type="component" value="Unassembled WGS sequence"/>
</dbReference>
<dbReference type="SUPFAM" id="SSF57756">
    <property type="entry name" value="Retrovirus zinc finger-like domains"/>
    <property type="match status" value="1"/>
</dbReference>
<evidence type="ECO:0000259" key="12">
    <source>
        <dbReference type="PROSITE" id="PS50103"/>
    </source>
</evidence>
<comment type="similarity">
    <text evidence="2 11">Belongs to the CPSF4/YTH1 family.</text>
</comment>
<feature type="zinc finger region" description="C3H1-type" evidence="10">
    <location>
        <begin position="74"/>
        <end position="101"/>
    </location>
</feature>
<keyword evidence="7 10" id="KW-0862">Zinc</keyword>
<keyword evidence="4 10" id="KW-0479">Metal-binding</keyword>
<proteinExistence type="inferred from homology"/>
<feature type="domain" description="C3H1-type" evidence="12">
    <location>
        <begin position="109"/>
        <end position="136"/>
    </location>
</feature>
<evidence type="ECO:0000256" key="3">
    <source>
        <dbReference type="ARBA" id="ARBA00022664"/>
    </source>
</evidence>
<feature type="zinc finger region" description="C3H1-type" evidence="10">
    <location>
        <begin position="137"/>
        <end position="164"/>
    </location>
</feature>
<keyword evidence="8 11" id="KW-0694">RNA-binding</keyword>
<gene>
    <name evidence="14" type="ORF">BCR33DRAFT_714568</name>
</gene>
<feature type="domain" description="C3H1-type" evidence="12">
    <location>
        <begin position="194"/>
        <end position="216"/>
    </location>
</feature>
<evidence type="ECO:0000256" key="2">
    <source>
        <dbReference type="ARBA" id="ARBA00008907"/>
    </source>
</evidence>
<evidence type="ECO:0000256" key="4">
    <source>
        <dbReference type="ARBA" id="ARBA00022723"/>
    </source>
</evidence>
<keyword evidence="3 11" id="KW-0507">mRNA processing</keyword>
<protein>
    <recommendedName>
        <fullName evidence="11">mRNA 3'-end-processing protein</fullName>
    </recommendedName>
</protein>
<dbReference type="GO" id="GO:0031124">
    <property type="term" value="P:mRNA 3'-end processing"/>
    <property type="evidence" value="ECO:0007669"/>
    <property type="project" value="UniProtKB-UniRule"/>
</dbReference>
<feature type="zinc finger region" description="C3H1-type" evidence="10">
    <location>
        <begin position="109"/>
        <end position="136"/>
    </location>
</feature>
<keyword evidence="6 10" id="KW-0863">Zinc-finger</keyword>
<reference evidence="14 15" key="1">
    <citation type="submission" date="2016-07" db="EMBL/GenBank/DDBJ databases">
        <title>Pervasive Adenine N6-methylation of Active Genes in Fungi.</title>
        <authorList>
            <consortium name="DOE Joint Genome Institute"/>
            <person name="Mondo S.J."/>
            <person name="Dannebaum R.O."/>
            <person name="Kuo R.C."/>
            <person name="Labutti K."/>
            <person name="Haridas S."/>
            <person name="Kuo A."/>
            <person name="Salamov A."/>
            <person name="Ahrendt S.R."/>
            <person name="Lipzen A."/>
            <person name="Sullivan W."/>
            <person name="Andreopoulos W.B."/>
            <person name="Clum A."/>
            <person name="Lindquist E."/>
            <person name="Daum C."/>
            <person name="Ramamoorthy G.K."/>
            <person name="Gryganskyi A."/>
            <person name="Culley D."/>
            <person name="Magnuson J.K."/>
            <person name="James T.Y."/>
            <person name="O'Malley M.A."/>
            <person name="Stajich J.E."/>
            <person name="Spatafora J.W."/>
            <person name="Visel A."/>
            <person name="Grigoriev I.V."/>
        </authorList>
    </citation>
    <scope>NUCLEOTIDE SEQUENCE [LARGE SCALE GENOMIC DNA]</scope>
    <source>
        <strain evidence="14 15">JEL800</strain>
    </source>
</reference>
<keyword evidence="5 11" id="KW-0677">Repeat</keyword>
<dbReference type="Gene3D" id="4.10.60.10">
    <property type="entry name" value="Zinc finger, CCHC-type"/>
    <property type="match status" value="2"/>
</dbReference>
<dbReference type="Gene3D" id="4.10.1000.10">
    <property type="entry name" value="Zinc finger, CCCH-type"/>
    <property type="match status" value="2"/>
</dbReference>
<evidence type="ECO:0000256" key="8">
    <source>
        <dbReference type="ARBA" id="ARBA00022884"/>
    </source>
</evidence>
<dbReference type="PROSITE" id="PS50158">
    <property type="entry name" value="ZF_CCHC"/>
    <property type="match status" value="2"/>
</dbReference>
<name>A0A1Y2CMA5_9FUNG</name>
<dbReference type="OrthoDB" id="1914176at2759"/>
<dbReference type="SMART" id="SM00356">
    <property type="entry name" value="ZnF_C3H1"/>
    <property type="match status" value="5"/>
</dbReference>
<dbReference type="GO" id="GO:0008270">
    <property type="term" value="F:zinc ion binding"/>
    <property type="evidence" value="ECO:0007669"/>
    <property type="project" value="UniProtKB-KW"/>
</dbReference>
<evidence type="ECO:0000256" key="1">
    <source>
        <dbReference type="ARBA" id="ARBA00004123"/>
    </source>
</evidence>
<evidence type="ECO:0000256" key="7">
    <source>
        <dbReference type="ARBA" id="ARBA00022833"/>
    </source>
</evidence>
<keyword evidence="9 11" id="KW-0539">Nucleus</keyword>
<feature type="domain" description="C3H1-type" evidence="12">
    <location>
        <begin position="74"/>
        <end position="101"/>
    </location>
</feature>
<dbReference type="InterPro" id="IPR045348">
    <property type="entry name" value="CPSF4/Yth1"/>
</dbReference>
<dbReference type="InterPro" id="IPR001878">
    <property type="entry name" value="Znf_CCHC"/>
</dbReference>
<feature type="domain" description="CCHC-type" evidence="13">
    <location>
        <begin position="283"/>
        <end position="299"/>
    </location>
</feature>
<feature type="domain" description="CCHC-type" evidence="13">
    <location>
        <begin position="244"/>
        <end position="259"/>
    </location>
</feature>
<comment type="caution">
    <text evidence="14">The sequence shown here is derived from an EMBL/GenBank/DDBJ whole genome shotgun (WGS) entry which is preliminary data.</text>
</comment>
<dbReference type="PROSITE" id="PS50103">
    <property type="entry name" value="ZF_C3H1"/>
    <property type="match status" value="5"/>
</dbReference>
<evidence type="ECO:0000256" key="9">
    <source>
        <dbReference type="ARBA" id="ARBA00023242"/>
    </source>
</evidence>
<accession>A0A1Y2CMA5</accession>
<dbReference type="InterPro" id="IPR036855">
    <property type="entry name" value="Znf_CCCH_sf"/>
</dbReference>
<dbReference type="SUPFAM" id="SSF90229">
    <property type="entry name" value="CCCH zinc finger"/>
    <property type="match status" value="2"/>
</dbReference>
<evidence type="ECO:0000256" key="5">
    <source>
        <dbReference type="ARBA" id="ARBA00022737"/>
    </source>
</evidence>
<dbReference type="GO" id="GO:0003723">
    <property type="term" value="F:RNA binding"/>
    <property type="evidence" value="ECO:0007669"/>
    <property type="project" value="UniProtKB-UniRule"/>
</dbReference>
<dbReference type="PANTHER" id="PTHR23102">
    <property type="entry name" value="CLEAVAGE AND POLYADENYLATION SPECIFICITY FACTOR SUBUNIT 4-RELATED"/>
    <property type="match status" value="1"/>
</dbReference>
<dbReference type="InterPro" id="IPR036875">
    <property type="entry name" value="Znf_CCHC_sf"/>
</dbReference>